<accession>A0A1H3KZF6</accession>
<protein>
    <submittedName>
        <fullName evidence="2">Uncharacterized protein</fullName>
    </submittedName>
</protein>
<organism evidence="2 3">
    <name type="scientific">Halopenitus persicus</name>
    <dbReference type="NCBI Taxonomy" id="1048396"/>
    <lineage>
        <taxon>Archaea</taxon>
        <taxon>Methanobacteriati</taxon>
        <taxon>Methanobacteriota</taxon>
        <taxon>Stenosarchaea group</taxon>
        <taxon>Halobacteria</taxon>
        <taxon>Halobacteriales</taxon>
        <taxon>Haloferacaceae</taxon>
        <taxon>Halopenitus</taxon>
    </lineage>
</organism>
<dbReference type="OrthoDB" id="346354at2157"/>
<evidence type="ECO:0000313" key="3">
    <source>
        <dbReference type="Proteomes" id="UP000199079"/>
    </source>
</evidence>
<reference evidence="3" key="1">
    <citation type="submission" date="2016-10" db="EMBL/GenBank/DDBJ databases">
        <authorList>
            <person name="Varghese N."/>
            <person name="Submissions S."/>
        </authorList>
    </citation>
    <scope>NUCLEOTIDE SEQUENCE [LARGE SCALE GENOMIC DNA]</scope>
    <source>
        <strain evidence="3">DC30,IBRC 10041,KCTC 4046</strain>
    </source>
</reference>
<dbReference type="AlphaFoldDB" id="A0A1H3KZF6"/>
<feature type="compositionally biased region" description="Basic and acidic residues" evidence="1">
    <location>
        <begin position="9"/>
        <end position="23"/>
    </location>
</feature>
<name>A0A1H3KZF6_9EURY</name>
<dbReference type="RefSeq" id="WP_021073197.1">
    <property type="nucleotide sequence ID" value="NZ_FNPC01000006.1"/>
</dbReference>
<feature type="region of interest" description="Disordered" evidence="1">
    <location>
        <begin position="1"/>
        <end position="26"/>
    </location>
</feature>
<gene>
    <name evidence="2" type="ORF">SAMN05216564_106226</name>
</gene>
<dbReference type="GeneID" id="43840166"/>
<keyword evidence="3" id="KW-1185">Reference proteome</keyword>
<evidence type="ECO:0000313" key="2">
    <source>
        <dbReference type="EMBL" id="SDY57470.1"/>
    </source>
</evidence>
<dbReference type="EMBL" id="FNPC01000006">
    <property type="protein sequence ID" value="SDY57470.1"/>
    <property type="molecule type" value="Genomic_DNA"/>
</dbReference>
<proteinExistence type="predicted"/>
<evidence type="ECO:0000256" key="1">
    <source>
        <dbReference type="SAM" id="MobiDB-lite"/>
    </source>
</evidence>
<sequence length="103" mass="11521">MTTTDASDELERQAEQLHEETTHAFRTSVSMSLETRDTLSAIRDDLNDRIGHTVVDTDDVVRLALQGAARQHELGDEEDPREIAELTAAIHDAVDVDHAEDRE</sequence>
<dbReference type="Proteomes" id="UP000199079">
    <property type="component" value="Unassembled WGS sequence"/>
</dbReference>